<gene>
    <name evidence="2" type="ORF">UJA718_LOCUS50067</name>
</gene>
<evidence type="ECO:0000256" key="1">
    <source>
        <dbReference type="SAM" id="MobiDB-lite"/>
    </source>
</evidence>
<dbReference type="EMBL" id="CAJOBP010108413">
    <property type="protein sequence ID" value="CAF4995723.1"/>
    <property type="molecule type" value="Genomic_DNA"/>
</dbReference>
<accession>A0A821ZWK6</accession>
<proteinExistence type="predicted"/>
<keyword evidence="3" id="KW-1185">Reference proteome</keyword>
<reference evidence="2" key="1">
    <citation type="submission" date="2021-02" db="EMBL/GenBank/DDBJ databases">
        <authorList>
            <person name="Nowell W R."/>
        </authorList>
    </citation>
    <scope>NUCLEOTIDE SEQUENCE</scope>
</reference>
<feature type="non-terminal residue" evidence="2">
    <location>
        <position position="1"/>
    </location>
</feature>
<dbReference type="AlphaFoldDB" id="A0A821ZWK6"/>
<comment type="caution">
    <text evidence="2">The sequence shown here is derived from an EMBL/GenBank/DDBJ whole genome shotgun (WGS) entry which is preliminary data.</text>
</comment>
<evidence type="ECO:0000313" key="3">
    <source>
        <dbReference type="Proteomes" id="UP000663873"/>
    </source>
</evidence>
<evidence type="ECO:0000313" key="2">
    <source>
        <dbReference type="EMBL" id="CAF4995723.1"/>
    </source>
</evidence>
<feature type="compositionally biased region" description="Polar residues" evidence="1">
    <location>
        <begin position="11"/>
        <end position="25"/>
    </location>
</feature>
<dbReference type="Proteomes" id="UP000663873">
    <property type="component" value="Unassembled WGS sequence"/>
</dbReference>
<name>A0A821ZWK6_9BILA</name>
<sequence>RDTLLDERITASISEVNPPQSMKMI</sequence>
<feature type="region of interest" description="Disordered" evidence="1">
    <location>
        <begin position="1"/>
        <end position="25"/>
    </location>
</feature>
<organism evidence="2 3">
    <name type="scientific">Rotaria socialis</name>
    <dbReference type="NCBI Taxonomy" id="392032"/>
    <lineage>
        <taxon>Eukaryota</taxon>
        <taxon>Metazoa</taxon>
        <taxon>Spiralia</taxon>
        <taxon>Gnathifera</taxon>
        <taxon>Rotifera</taxon>
        <taxon>Eurotatoria</taxon>
        <taxon>Bdelloidea</taxon>
        <taxon>Philodinida</taxon>
        <taxon>Philodinidae</taxon>
        <taxon>Rotaria</taxon>
    </lineage>
</organism>
<protein>
    <submittedName>
        <fullName evidence="2">Uncharacterized protein</fullName>
    </submittedName>
</protein>